<reference evidence="7" key="1">
    <citation type="journal article" date="2020" name="Stud. Mycol.">
        <title>101 Dothideomycetes genomes: A test case for predicting lifestyles and emergence of pathogens.</title>
        <authorList>
            <person name="Haridas S."/>
            <person name="Albert R."/>
            <person name="Binder M."/>
            <person name="Bloem J."/>
            <person name="LaButti K."/>
            <person name="Salamov A."/>
            <person name="Andreopoulos B."/>
            <person name="Baker S."/>
            <person name="Barry K."/>
            <person name="Bills G."/>
            <person name="Bluhm B."/>
            <person name="Cannon C."/>
            <person name="Castanera R."/>
            <person name="Culley D."/>
            <person name="Daum C."/>
            <person name="Ezra D."/>
            <person name="Gonzalez J."/>
            <person name="Henrissat B."/>
            <person name="Kuo A."/>
            <person name="Liang C."/>
            <person name="Lipzen A."/>
            <person name="Lutzoni F."/>
            <person name="Magnuson J."/>
            <person name="Mondo S."/>
            <person name="Nolan M."/>
            <person name="Ohm R."/>
            <person name="Pangilinan J."/>
            <person name="Park H.-J."/>
            <person name="Ramirez L."/>
            <person name="Alfaro M."/>
            <person name="Sun H."/>
            <person name="Tritt A."/>
            <person name="Yoshinaga Y."/>
            <person name="Zwiers L.-H."/>
            <person name="Turgeon B."/>
            <person name="Goodwin S."/>
            <person name="Spatafora J."/>
            <person name="Crous P."/>
            <person name="Grigoriev I."/>
        </authorList>
    </citation>
    <scope>NUCLEOTIDE SEQUENCE [LARGE SCALE GENOMIC DNA]</scope>
    <source>
        <strain evidence="7">CECT 20119</strain>
    </source>
</reference>
<evidence type="ECO:0000256" key="4">
    <source>
        <dbReference type="ARBA" id="ARBA00023136"/>
    </source>
</evidence>
<dbReference type="AlphaFoldDB" id="A0A6A6G4E7"/>
<protein>
    <submittedName>
        <fullName evidence="6">Major facilitator superfamily domain-containing protein</fullName>
    </submittedName>
</protein>
<keyword evidence="3 5" id="KW-1133">Transmembrane helix</keyword>
<keyword evidence="4 5" id="KW-0472">Membrane</keyword>
<dbReference type="SUPFAM" id="SSF103473">
    <property type="entry name" value="MFS general substrate transporter"/>
    <property type="match status" value="1"/>
</dbReference>
<feature type="transmembrane region" description="Helical" evidence="5">
    <location>
        <begin position="165"/>
        <end position="190"/>
    </location>
</feature>
<feature type="transmembrane region" description="Helical" evidence="5">
    <location>
        <begin position="415"/>
        <end position="437"/>
    </location>
</feature>
<gene>
    <name evidence="6" type="ORF">BDZ85DRAFT_321373</name>
</gene>
<evidence type="ECO:0000256" key="3">
    <source>
        <dbReference type="ARBA" id="ARBA00022989"/>
    </source>
</evidence>
<name>A0A6A6G4E7_9PEZI</name>
<feature type="transmembrane region" description="Helical" evidence="5">
    <location>
        <begin position="196"/>
        <end position="216"/>
    </location>
</feature>
<proteinExistence type="predicted"/>
<dbReference type="GO" id="GO:0005886">
    <property type="term" value="C:plasma membrane"/>
    <property type="evidence" value="ECO:0007669"/>
    <property type="project" value="TreeGrafter"/>
</dbReference>
<evidence type="ECO:0000313" key="6">
    <source>
        <dbReference type="EMBL" id="KAF2220602.1"/>
    </source>
</evidence>
<feature type="transmembrane region" description="Helical" evidence="5">
    <location>
        <begin position="384"/>
        <end position="408"/>
    </location>
</feature>
<dbReference type="InterPro" id="IPR011701">
    <property type="entry name" value="MFS"/>
</dbReference>
<feature type="transmembrane region" description="Helical" evidence="5">
    <location>
        <begin position="109"/>
        <end position="134"/>
    </location>
</feature>
<feature type="transmembrane region" description="Helical" evidence="5">
    <location>
        <begin position="313"/>
        <end position="332"/>
    </location>
</feature>
<feature type="transmembrane region" description="Helical" evidence="5">
    <location>
        <begin position="274"/>
        <end position="293"/>
    </location>
</feature>
<keyword evidence="7" id="KW-1185">Reference proteome</keyword>
<dbReference type="PANTHER" id="PTHR23502:SF23">
    <property type="entry name" value="FLUCONAZOLE RESISTANCE PROTEIN 1"/>
    <property type="match status" value="1"/>
</dbReference>
<feature type="transmembrane region" description="Helical" evidence="5">
    <location>
        <begin position="73"/>
        <end position="97"/>
    </location>
</feature>
<feature type="transmembrane region" description="Helical" evidence="5">
    <location>
        <begin position="449"/>
        <end position="470"/>
    </location>
</feature>
<dbReference type="PANTHER" id="PTHR23502">
    <property type="entry name" value="MAJOR FACILITATOR SUPERFAMILY"/>
    <property type="match status" value="1"/>
</dbReference>
<dbReference type="GO" id="GO:1990961">
    <property type="term" value="P:xenobiotic detoxification by transmembrane export across the plasma membrane"/>
    <property type="evidence" value="ECO:0007669"/>
    <property type="project" value="TreeGrafter"/>
</dbReference>
<evidence type="ECO:0000313" key="7">
    <source>
        <dbReference type="Proteomes" id="UP000799538"/>
    </source>
</evidence>
<accession>A0A6A6G4E7</accession>
<dbReference type="EMBL" id="ML992512">
    <property type="protein sequence ID" value="KAF2220602.1"/>
    <property type="molecule type" value="Genomic_DNA"/>
</dbReference>
<dbReference type="InterPro" id="IPR036259">
    <property type="entry name" value="MFS_trans_sf"/>
</dbReference>
<dbReference type="Gene3D" id="1.20.1250.20">
    <property type="entry name" value="MFS general substrate transporter like domains"/>
    <property type="match status" value="1"/>
</dbReference>
<dbReference type="Pfam" id="PF07690">
    <property type="entry name" value="MFS_1"/>
    <property type="match status" value="1"/>
</dbReference>
<sequence length="476" mass="52293">MDRLLRYLPNMPGRFGATPAMTEKTVTDPREWSQSKRLLVTTIICIYTFVVYLGSTLCLGMYTSFIIRYHVTLMSASLTMALYVAGYGLGAILLSPLSEVSSIGRNPPYLITFSLFVATTLGLCYADTFALLLAPRFLQGFFGFPALATGGGSLADIYHMPELPFAFTAWVGAATCGPAFGPAISIYGVTAYGYKWPMWFLFWLSLGCLALMLIALPETYSSTIFYKANKTTIPVPSEENLLETAGHHHRPRNILIASVMIVWKPLRIMFTNPAIFFANFYTCLIYAIYYSFFESFPHVYLNVYGFTFQHFSLTFLAICIGTVIGILLYLPWAAWWRRVSRTSVPPPKAETCLVPAIPGSILISLGLFIFAFTTTTVPTHHWSLSLTGVAIQTAGVFIVLQCLANYLLLAHPHDAASLLAGNDLMRAALAAGAIVFSQPLYEDLGVRNGVVVLAGATVGCVGGMGGMWGWGHRVRR</sequence>
<dbReference type="OrthoDB" id="3357846at2759"/>
<keyword evidence="2 5" id="KW-0812">Transmembrane</keyword>
<evidence type="ECO:0000256" key="5">
    <source>
        <dbReference type="SAM" id="Phobius"/>
    </source>
</evidence>
<evidence type="ECO:0000256" key="2">
    <source>
        <dbReference type="ARBA" id="ARBA00022692"/>
    </source>
</evidence>
<dbReference type="Proteomes" id="UP000799538">
    <property type="component" value="Unassembled WGS sequence"/>
</dbReference>
<evidence type="ECO:0000256" key="1">
    <source>
        <dbReference type="ARBA" id="ARBA00004141"/>
    </source>
</evidence>
<feature type="transmembrane region" description="Helical" evidence="5">
    <location>
        <begin position="352"/>
        <end position="372"/>
    </location>
</feature>
<dbReference type="GO" id="GO:0015244">
    <property type="term" value="F:fluconazole transmembrane transporter activity"/>
    <property type="evidence" value="ECO:0007669"/>
    <property type="project" value="TreeGrafter"/>
</dbReference>
<feature type="transmembrane region" description="Helical" evidence="5">
    <location>
        <begin position="38"/>
        <end position="67"/>
    </location>
</feature>
<organism evidence="6 7">
    <name type="scientific">Elsinoe ampelina</name>
    <dbReference type="NCBI Taxonomy" id="302913"/>
    <lineage>
        <taxon>Eukaryota</taxon>
        <taxon>Fungi</taxon>
        <taxon>Dikarya</taxon>
        <taxon>Ascomycota</taxon>
        <taxon>Pezizomycotina</taxon>
        <taxon>Dothideomycetes</taxon>
        <taxon>Dothideomycetidae</taxon>
        <taxon>Myriangiales</taxon>
        <taxon>Elsinoaceae</taxon>
        <taxon>Elsinoe</taxon>
    </lineage>
</organism>
<comment type="subcellular location">
    <subcellularLocation>
        <location evidence="1">Membrane</location>
        <topology evidence="1">Multi-pass membrane protein</topology>
    </subcellularLocation>
</comment>